<evidence type="ECO:0000313" key="5">
    <source>
        <dbReference type="EMBL" id="GLX80569.1"/>
    </source>
</evidence>
<dbReference type="Proteomes" id="UP001157133">
    <property type="component" value="Unassembled WGS sequence"/>
</dbReference>
<comment type="caution">
    <text evidence="5">The sequence shown here is derived from an EMBL/GenBank/DDBJ whole genome shotgun (WGS) entry which is preliminary data.</text>
</comment>
<evidence type="ECO:0000256" key="1">
    <source>
        <dbReference type="ARBA" id="ARBA00007734"/>
    </source>
</evidence>
<evidence type="ECO:0000313" key="6">
    <source>
        <dbReference type="Proteomes" id="UP001157133"/>
    </source>
</evidence>
<dbReference type="Gene3D" id="1.25.20.10">
    <property type="entry name" value="Bacterial muramidases"/>
    <property type="match status" value="1"/>
</dbReference>
<evidence type="ECO:0000259" key="3">
    <source>
        <dbReference type="Pfam" id="PF01464"/>
    </source>
</evidence>
<dbReference type="Pfam" id="PF01464">
    <property type="entry name" value="SLT"/>
    <property type="match status" value="1"/>
</dbReference>
<dbReference type="PANTHER" id="PTHR37423:SF5">
    <property type="entry name" value="SOLUBLE LYTIC MUREIN TRANSGLYCOSYLASE"/>
    <property type="match status" value="1"/>
</dbReference>
<dbReference type="PANTHER" id="PTHR37423">
    <property type="entry name" value="SOLUBLE LYTIC MUREIN TRANSGLYCOSYLASE-RELATED"/>
    <property type="match status" value="1"/>
</dbReference>
<evidence type="ECO:0000256" key="2">
    <source>
        <dbReference type="ARBA" id="ARBA00022729"/>
    </source>
</evidence>
<dbReference type="InterPro" id="IPR037061">
    <property type="entry name" value="Lytic_TGlycoase_superhlx_L_sf"/>
</dbReference>
<sequence length="642" mass="74450">MPYSNFLTKYIFPLALVTASFTSISSSSTSSDSVHFRTLFKKAEKLTSRSNGEEYKSLYQQLHYYPLQPYLDQQRLIKTLHINKAKEITEFLEEYEGSPLDWPLRKKWLQYLARKNYRTLFIDAFKPNSDAKLMCYMRKSQLAEGQSEAVVMPEVTKLWVVGKSQPKQCDKLFTQWEHAGYRTQEVIWQRLAKAADGGDHTLIPYITSLLHVDEQYLGRLWHKVRKNPAYVAKLSRFPNKSQKEAQIMTYGLKRLIWRDQTLALNIFEKAKTVLPLNRQQHQTIEQKFALALATKGHKDAKQWLVQVDDSLQSGQVIQWRISQMLRDDDWLSIHQQLSAFPEAIKEGLQWQYWYARSLIETEQKLAGETLLAEIAKQRHYYGFLAASRLSQNIALNDEPLVITPEEKQNILQSKSAKRAFEWFHLGRPTMARKEWNHWRKSLSTRERLTAAKVANEAGWYDRAIFTLAYEGYLNDVNLRFPLAYQETITEQAQKNNISPPWAFAIARRESSFMPDAHSGAGARGVMQIMPATARQVAKRPVSTRKLNDPEQNIALGTKYLSQLLIKHDNNQILATAAYNAGSSRITQWLKTTPKLSADIWIETIPFKETREYVKSVMAYQQIYRVKTNEESSLFAMLIAMEI</sequence>
<organism evidence="5 6">
    <name type="scientific">Thalassotalea eurytherma</name>
    <dbReference type="NCBI Taxonomy" id="1144278"/>
    <lineage>
        <taxon>Bacteria</taxon>
        <taxon>Pseudomonadati</taxon>
        <taxon>Pseudomonadota</taxon>
        <taxon>Gammaproteobacteria</taxon>
        <taxon>Alteromonadales</taxon>
        <taxon>Colwelliaceae</taxon>
        <taxon>Thalassotalea</taxon>
    </lineage>
</organism>
<dbReference type="Gene3D" id="1.10.530.10">
    <property type="match status" value="1"/>
</dbReference>
<dbReference type="SUPFAM" id="SSF48435">
    <property type="entry name" value="Bacterial muramidases"/>
    <property type="match status" value="1"/>
</dbReference>
<feature type="domain" description="Lytic transglycosylase superhelical linker" evidence="4">
    <location>
        <begin position="411"/>
        <end position="475"/>
    </location>
</feature>
<dbReference type="InterPro" id="IPR023346">
    <property type="entry name" value="Lysozyme-like_dom_sf"/>
</dbReference>
<dbReference type="PROSITE" id="PS00922">
    <property type="entry name" value="TRANSGLYCOSYLASE"/>
    <property type="match status" value="1"/>
</dbReference>
<dbReference type="SUPFAM" id="SSF53955">
    <property type="entry name" value="Lysozyme-like"/>
    <property type="match status" value="1"/>
</dbReference>
<accession>A0ABQ6GZ17</accession>
<proteinExistence type="inferred from homology"/>
<dbReference type="Gene3D" id="1.10.1240.20">
    <property type="entry name" value="Lytic transglycosylase, superhelical linker domain"/>
    <property type="match status" value="1"/>
</dbReference>
<name>A0ABQ6GZ17_9GAMM</name>
<dbReference type="EMBL" id="BSSU01000001">
    <property type="protein sequence ID" value="GLX80569.1"/>
    <property type="molecule type" value="Genomic_DNA"/>
</dbReference>
<dbReference type="InterPro" id="IPR000189">
    <property type="entry name" value="Transglyc_AS"/>
</dbReference>
<dbReference type="Pfam" id="PF14718">
    <property type="entry name" value="SLT_L"/>
    <property type="match status" value="1"/>
</dbReference>
<comment type="similarity">
    <text evidence="1">Belongs to the transglycosylase Slt family.</text>
</comment>
<evidence type="ECO:0000259" key="4">
    <source>
        <dbReference type="Pfam" id="PF14718"/>
    </source>
</evidence>
<keyword evidence="6" id="KW-1185">Reference proteome</keyword>
<reference evidence="5 6" key="1">
    <citation type="submission" date="2023-03" db="EMBL/GenBank/DDBJ databases">
        <title>Draft genome sequence of Thalassotalea eurytherma JCM 18482T.</title>
        <authorList>
            <person name="Sawabe T."/>
        </authorList>
    </citation>
    <scope>NUCLEOTIDE SEQUENCE [LARGE SCALE GENOMIC DNA]</scope>
    <source>
        <strain evidence="5 6">JCM 18482</strain>
    </source>
</reference>
<dbReference type="InterPro" id="IPR008258">
    <property type="entry name" value="Transglycosylase_SLT_dom_1"/>
</dbReference>
<protein>
    <submittedName>
        <fullName evidence="5">Lytic transglycosylase</fullName>
    </submittedName>
</protein>
<dbReference type="InterPro" id="IPR012289">
    <property type="entry name" value="Lytic_TGlycosylase_superhlx_L"/>
</dbReference>
<gene>
    <name evidence="5" type="ORF">theurythT_00210</name>
</gene>
<dbReference type="RefSeq" id="WP_284205888.1">
    <property type="nucleotide sequence ID" value="NZ_BSSU01000001.1"/>
</dbReference>
<dbReference type="CDD" id="cd13401">
    <property type="entry name" value="Slt70-like"/>
    <property type="match status" value="1"/>
</dbReference>
<dbReference type="InterPro" id="IPR008939">
    <property type="entry name" value="Lytic_TGlycosylase_superhlx_U"/>
</dbReference>
<keyword evidence="2" id="KW-0732">Signal</keyword>
<feature type="domain" description="Transglycosylase SLT" evidence="3">
    <location>
        <begin position="487"/>
        <end position="599"/>
    </location>
</feature>